<comment type="caution">
    <text evidence="1">The sequence shown here is derived from an EMBL/GenBank/DDBJ whole genome shotgun (WGS) entry which is preliminary data.</text>
</comment>
<reference evidence="2" key="1">
    <citation type="journal article" date="2023" name="Hortic. Res.">
        <title>A chromosome-level phased genome enabling allele-level studies in sweet orange: a case study on citrus Huanglongbing tolerance.</title>
        <authorList>
            <person name="Wu B."/>
            <person name="Yu Q."/>
            <person name="Deng Z."/>
            <person name="Duan Y."/>
            <person name="Luo F."/>
            <person name="Gmitter F. Jr."/>
        </authorList>
    </citation>
    <scope>NUCLEOTIDE SEQUENCE [LARGE SCALE GENOMIC DNA]</scope>
    <source>
        <strain evidence="2">cv. Valencia</strain>
    </source>
</reference>
<sequence length="895" mass="103079">MGNIIGIQISCDAIFTLCLNCTVNKATYVRQLKDNLRALQSELEKLIEARNDVMRRVEVAEQRRMKRTDQVQGWLSRVQAAETEVGQLTRDSPQEIDKLCLGGYCSRNYKSSYRFGKLVAETLLVVRTLMGERDFDEVVVEIVEESFVADERPTEPLVVGLQSILEQVWSCLVQETAGIIGLYGMGGVGKTTLLTLLNNKFLNRPYGFDFVIWVVVSKDLQLEKIQETIGKKIGLFDGLWKNRSREEKALDIFKVLSKKKFVLLLDDLWERVDLTKVGVPVPNSRNVASKVVFTTRLLDVCGLMEAHKKFKVECLSDEDAWQLFREKVGEETLNYHHDIPELAQMVAKECGGLPLALITIGRAMAYKTTPEEWRYAIQVLRRAASEFAGLGKEVYPLLKFSYDSLFNDTIRSCLLYCSLYPEDYHISKSDLIDCWIGEGFLDENDRFEAQKQNQGYFTIGILVHACLLEEVEDDKVKMHDVIRDMTLWIACEVEKEKENFLVYAGAGLCKASTISGWVKIRRLSLMENHIEDLSNIYPRCPHLVTLFLNNNKLEVISSRFFHYMPSLKVLKLSHIQLTELPSRISKLVSLQHLDLSHTRIKELPGELEILVNLKCLNLNHTMYLSVIPRQLISKFSMLHVLRMFSSLYFKNSEVSGDGVLFARDELLVEELLGLKNLEVLEFTLTSSHVLQMFLTSNELRRCSQALFLDGLKNSKWIDASQLAELKHLNRLRIRDCEELEELKVDLRQSCVFNSLQKVQISLCSKLKDLTFLVFAPNVKSIEIRSCLAMEEIISVQKFADFPATVRNNLNPFAKLQHLELVCLRNLNSIYWKPLPFSQLKEMLVDDCYFLKKLPLDFNSAKERKIVIRGEEYWWRRLQWEDEATQNAFSPCFKSL</sequence>
<gene>
    <name evidence="1" type="ORF">KPL71_022924</name>
</gene>
<proteinExistence type="predicted"/>
<organism evidence="1 2">
    <name type="scientific">Citrus sinensis</name>
    <name type="common">Sweet orange</name>
    <name type="synonym">Citrus aurantium var. sinensis</name>
    <dbReference type="NCBI Taxonomy" id="2711"/>
    <lineage>
        <taxon>Eukaryota</taxon>
        <taxon>Viridiplantae</taxon>
        <taxon>Streptophyta</taxon>
        <taxon>Embryophyta</taxon>
        <taxon>Tracheophyta</taxon>
        <taxon>Spermatophyta</taxon>
        <taxon>Magnoliopsida</taxon>
        <taxon>eudicotyledons</taxon>
        <taxon>Gunneridae</taxon>
        <taxon>Pentapetalae</taxon>
        <taxon>rosids</taxon>
        <taxon>malvids</taxon>
        <taxon>Sapindales</taxon>
        <taxon>Rutaceae</taxon>
        <taxon>Aurantioideae</taxon>
        <taxon>Citrus</taxon>
    </lineage>
</organism>
<evidence type="ECO:0000313" key="2">
    <source>
        <dbReference type="Proteomes" id="UP000829398"/>
    </source>
</evidence>
<dbReference type="Proteomes" id="UP000829398">
    <property type="component" value="Chromosome 8"/>
</dbReference>
<name>A0ACB8IFS7_CITSI</name>
<dbReference type="EMBL" id="CM039177">
    <property type="protein sequence ID" value="KAH9695805.1"/>
    <property type="molecule type" value="Genomic_DNA"/>
</dbReference>
<accession>A0ACB8IFS7</accession>
<protein>
    <submittedName>
        <fullName evidence="1">Disease resistance protein</fullName>
    </submittedName>
</protein>
<evidence type="ECO:0000313" key="1">
    <source>
        <dbReference type="EMBL" id="KAH9695805.1"/>
    </source>
</evidence>
<keyword evidence="2" id="KW-1185">Reference proteome</keyword>